<name>A0AAJ4W4G0_MYRPR</name>
<proteinExistence type="predicted"/>
<reference evidence="1 2" key="1">
    <citation type="submission" date="2016-10" db="EMBL/GenBank/DDBJ databases">
        <authorList>
            <person name="Varghese N."/>
            <person name="Submissions S."/>
        </authorList>
    </citation>
    <scope>NUCLEOTIDE SEQUENCE [LARGE SCALE GENOMIC DNA]</scope>
    <source>
        <strain evidence="2">DSM 19823 / KCTC 23066 / CCTCC M 208030 / D25</strain>
    </source>
</reference>
<dbReference type="Proteomes" id="UP000183496">
    <property type="component" value="Unassembled WGS sequence"/>
</dbReference>
<organism evidence="1 2">
    <name type="scientific">Myroides profundi</name>
    <dbReference type="NCBI Taxonomy" id="480520"/>
    <lineage>
        <taxon>Bacteria</taxon>
        <taxon>Pseudomonadati</taxon>
        <taxon>Bacteroidota</taxon>
        <taxon>Flavobacteriia</taxon>
        <taxon>Flavobacteriales</taxon>
        <taxon>Flavobacteriaceae</taxon>
        <taxon>Myroides</taxon>
    </lineage>
</organism>
<dbReference type="RefSeq" id="WP_158438867.1">
    <property type="nucleotide sequence ID" value="NZ_CP010817.1"/>
</dbReference>
<protein>
    <submittedName>
        <fullName evidence="1">Uncharacterized protein</fullName>
    </submittedName>
</protein>
<dbReference type="AlphaFoldDB" id="A0AAJ4W4G0"/>
<dbReference type="KEGG" id="mpw:MPR_1355"/>
<dbReference type="EMBL" id="FOFY01000007">
    <property type="protein sequence ID" value="SEQ93371.1"/>
    <property type="molecule type" value="Genomic_DNA"/>
</dbReference>
<sequence length="53" mass="5590">MKDQNNQFDPQTIVNILSKAAKILDSSKGGPISIGSGLGLLAYGVLKMLSDNK</sequence>
<accession>A0AAJ4W4G0</accession>
<comment type="caution">
    <text evidence="1">The sequence shown here is derived from an EMBL/GenBank/DDBJ whole genome shotgun (WGS) entry which is preliminary data.</text>
</comment>
<evidence type="ECO:0000313" key="2">
    <source>
        <dbReference type="Proteomes" id="UP000183496"/>
    </source>
</evidence>
<keyword evidence="2" id="KW-1185">Reference proteome</keyword>
<evidence type="ECO:0000313" key="1">
    <source>
        <dbReference type="EMBL" id="SEQ93371.1"/>
    </source>
</evidence>
<gene>
    <name evidence="1" type="ORF">SAMN04488089_107153</name>
</gene>